<dbReference type="AlphaFoldDB" id="A0A183PXD0"/>
<gene>
    <name evidence="1" type="ORF">SMTD_LOCUS19016</name>
</gene>
<reference evidence="1 2" key="1">
    <citation type="submission" date="2018-11" db="EMBL/GenBank/DDBJ databases">
        <authorList>
            <consortium name="Pathogen Informatics"/>
        </authorList>
    </citation>
    <scope>NUCLEOTIDE SEQUENCE [LARGE SCALE GENOMIC DNA]</scope>
    <source>
        <strain>Denwood</strain>
        <strain evidence="2">Zambia</strain>
    </source>
</reference>
<sequence length="51" mass="6202">MPYYNTIMYDFFNALSNIGIRYCTRHIFFTYSTPFCAIITNFSFRFNYDVT</sequence>
<dbReference type="Proteomes" id="UP000269396">
    <property type="component" value="Unassembled WGS sequence"/>
</dbReference>
<proteinExistence type="predicted"/>
<name>A0A183PXD0_9TREM</name>
<evidence type="ECO:0000313" key="2">
    <source>
        <dbReference type="Proteomes" id="UP000269396"/>
    </source>
</evidence>
<organism evidence="1 2">
    <name type="scientific">Schistosoma mattheei</name>
    <dbReference type="NCBI Taxonomy" id="31246"/>
    <lineage>
        <taxon>Eukaryota</taxon>
        <taxon>Metazoa</taxon>
        <taxon>Spiralia</taxon>
        <taxon>Lophotrochozoa</taxon>
        <taxon>Platyhelminthes</taxon>
        <taxon>Trematoda</taxon>
        <taxon>Digenea</taxon>
        <taxon>Strigeidida</taxon>
        <taxon>Schistosomatoidea</taxon>
        <taxon>Schistosomatidae</taxon>
        <taxon>Schistosoma</taxon>
    </lineage>
</organism>
<evidence type="ECO:0000313" key="1">
    <source>
        <dbReference type="EMBL" id="VDP78638.1"/>
    </source>
</evidence>
<dbReference type="EMBL" id="UZAL01041523">
    <property type="protein sequence ID" value="VDP78638.1"/>
    <property type="molecule type" value="Genomic_DNA"/>
</dbReference>
<accession>A0A183PXD0</accession>
<protein>
    <submittedName>
        <fullName evidence="1">Uncharacterized protein</fullName>
    </submittedName>
</protein>
<keyword evidence="2" id="KW-1185">Reference proteome</keyword>